<keyword evidence="5 6" id="KW-0472">Membrane</keyword>
<dbReference type="EMBL" id="JAICCF010000001">
    <property type="protein sequence ID" value="MBW8684174.1"/>
    <property type="molecule type" value="Genomic_DNA"/>
</dbReference>
<dbReference type="PANTHER" id="PTHR30086:SF20">
    <property type="entry name" value="ARGININE EXPORTER PROTEIN ARGO-RELATED"/>
    <property type="match status" value="1"/>
</dbReference>
<dbReference type="Proteomes" id="UP000812961">
    <property type="component" value="Unassembled WGS sequence"/>
</dbReference>
<feature type="transmembrane region" description="Helical" evidence="6">
    <location>
        <begin position="6"/>
        <end position="28"/>
    </location>
</feature>
<organism evidence="7 8">
    <name type="scientific">Chitinophaga rhizophila</name>
    <dbReference type="NCBI Taxonomy" id="2866212"/>
    <lineage>
        <taxon>Bacteria</taxon>
        <taxon>Pseudomonadati</taxon>
        <taxon>Bacteroidota</taxon>
        <taxon>Chitinophagia</taxon>
        <taxon>Chitinophagales</taxon>
        <taxon>Chitinophagaceae</taxon>
        <taxon>Chitinophaga</taxon>
    </lineage>
</organism>
<dbReference type="PANTHER" id="PTHR30086">
    <property type="entry name" value="ARGININE EXPORTER PROTEIN ARGO"/>
    <property type="match status" value="1"/>
</dbReference>
<evidence type="ECO:0000256" key="2">
    <source>
        <dbReference type="ARBA" id="ARBA00022475"/>
    </source>
</evidence>
<comment type="subcellular location">
    <subcellularLocation>
        <location evidence="1">Cell membrane</location>
        <topology evidence="1">Multi-pass membrane protein</topology>
    </subcellularLocation>
</comment>
<accession>A0ABS7G939</accession>
<protein>
    <submittedName>
        <fullName evidence="7">LysE family transporter</fullName>
    </submittedName>
</protein>
<sequence>MTCTGSIVGISFTNTLNPKVALFFLFFFPQFIRKEYFNSPAPFITLGITYAILGVMWFLIITYFSSMFSDRLKANPGFNKWMNKTSGVVYILMGIKIAMTKR</sequence>
<keyword evidence="4 6" id="KW-1133">Transmembrane helix</keyword>
<dbReference type="RefSeq" id="WP_220249369.1">
    <property type="nucleotide sequence ID" value="NZ_JAICCF010000001.1"/>
</dbReference>
<evidence type="ECO:0000256" key="5">
    <source>
        <dbReference type="ARBA" id="ARBA00023136"/>
    </source>
</evidence>
<dbReference type="InterPro" id="IPR001123">
    <property type="entry name" value="LeuE-type"/>
</dbReference>
<keyword evidence="2" id="KW-1003">Cell membrane</keyword>
<feature type="transmembrane region" description="Helical" evidence="6">
    <location>
        <begin position="40"/>
        <end position="61"/>
    </location>
</feature>
<gene>
    <name evidence="7" type="ORF">K1Y79_07475</name>
</gene>
<dbReference type="Pfam" id="PF01810">
    <property type="entry name" value="LysE"/>
    <property type="match status" value="1"/>
</dbReference>
<keyword evidence="3 6" id="KW-0812">Transmembrane</keyword>
<evidence type="ECO:0000256" key="3">
    <source>
        <dbReference type="ARBA" id="ARBA00022692"/>
    </source>
</evidence>
<reference evidence="7 8" key="1">
    <citation type="submission" date="2021-08" db="EMBL/GenBank/DDBJ databases">
        <title>The genome sequence of Chitinophaga sp. B61.</title>
        <authorList>
            <person name="Zhang X."/>
        </authorList>
    </citation>
    <scope>NUCLEOTIDE SEQUENCE [LARGE SCALE GENOMIC DNA]</scope>
    <source>
        <strain evidence="7 8">B61</strain>
    </source>
</reference>
<evidence type="ECO:0000313" key="8">
    <source>
        <dbReference type="Proteomes" id="UP000812961"/>
    </source>
</evidence>
<evidence type="ECO:0000256" key="1">
    <source>
        <dbReference type="ARBA" id="ARBA00004651"/>
    </source>
</evidence>
<keyword evidence="8" id="KW-1185">Reference proteome</keyword>
<name>A0ABS7G939_9BACT</name>
<proteinExistence type="predicted"/>
<evidence type="ECO:0000256" key="6">
    <source>
        <dbReference type="SAM" id="Phobius"/>
    </source>
</evidence>
<evidence type="ECO:0000256" key="4">
    <source>
        <dbReference type="ARBA" id="ARBA00022989"/>
    </source>
</evidence>
<comment type="caution">
    <text evidence="7">The sequence shown here is derived from an EMBL/GenBank/DDBJ whole genome shotgun (WGS) entry which is preliminary data.</text>
</comment>
<evidence type="ECO:0000313" key="7">
    <source>
        <dbReference type="EMBL" id="MBW8684174.1"/>
    </source>
</evidence>